<gene>
    <name evidence="3" type="ORF">Gotri_011522</name>
</gene>
<organism evidence="3 4">
    <name type="scientific">Gossypium trilobum</name>
    <dbReference type="NCBI Taxonomy" id="34281"/>
    <lineage>
        <taxon>Eukaryota</taxon>
        <taxon>Viridiplantae</taxon>
        <taxon>Streptophyta</taxon>
        <taxon>Embryophyta</taxon>
        <taxon>Tracheophyta</taxon>
        <taxon>Spermatophyta</taxon>
        <taxon>Magnoliopsida</taxon>
        <taxon>eudicotyledons</taxon>
        <taxon>Gunneridae</taxon>
        <taxon>Pentapetalae</taxon>
        <taxon>rosids</taxon>
        <taxon>malvids</taxon>
        <taxon>Malvales</taxon>
        <taxon>Malvaceae</taxon>
        <taxon>Malvoideae</taxon>
        <taxon>Gossypium</taxon>
    </lineage>
</organism>
<keyword evidence="4" id="KW-1185">Reference proteome</keyword>
<evidence type="ECO:0000313" key="4">
    <source>
        <dbReference type="Proteomes" id="UP000593568"/>
    </source>
</evidence>
<dbReference type="Proteomes" id="UP000593568">
    <property type="component" value="Unassembled WGS sequence"/>
</dbReference>
<feature type="compositionally biased region" description="Basic residues" evidence="1">
    <location>
        <begin position="216"/>
        <end position="226"/>
    </location>
</feature>
<dbReference type="PANTHER" id="PTHR46033">
    <property type="entry name" value="PROTEIN MAIN-LIKE 2"/>
    <property type="match status" value="1"/>
</dbReference>
<sequence length="367" mass="41712">VNDRVFEGFIHNLSKRPDTEIRNYLQDEGFLHVSCMLDGYKLDPTLLSALVERWRPETHTFHLSCGECTITLKDVALQLCLLVDGPTVIGLVVVLGKKDFCEEFLGKVLNKFQGGRIAMKWLETNFKELPPNTPNIVKEQYARAFILRLIGGILMLDKSQILDVNMSLIVYAMVEMHESDRVMQQFKWRQKILPPPITDKPYLLSVEVRSWQLCQKRPRQPPHQRRSGGGAATGSSQNPTQQAPRYLHHILYIFRGTSVLSIVFSHAAIDVDANAKTNAGTCIDIMASSILSSMPVSMPKLMPMYLGLMTLMTLHSSTEEGDGDKDEDEAEMEMKMKMKTTVEMKMSTRVEVKTKMMITTKRRGRHH</sequence>
<proteinExistence type="predicted"/>
<dbReference type="Pfam" id="PF10536">
    <property type="entry name" value="PMD"/>
    <property type="match status" value="1"/>
</dbReference>
<evidence type="ECO:0000256" key="1">
    <source>
        <dbReference type="SAM" id="MobiDB-lite"/>
    </source>
</evidence>
<comment type="caution">
    <text evidence="3">The sequence shown here is derived from an EMBL/GenBank/DDBJ whole genome shotgun (WGS) entry which is preliminary data.</text>
</comment>
<dbReference type="InterPro" id="IPR019557">
    <property type="entry name" value="AminoTfrase-like_pln_mobile"/>
</dbReference>
<reference evidence="3 4" key="1">
    <citation type="journal article" date="2019" name="Genome Biol. Evol.">
        <title>Insights into the evolution of the New World diploid cottons (Gossypium, subgenus Houzingenia) based on genome sequencing.</title>
        <authorList>
            <person name="Grover C.E."/>
            <person name="Arick M.A. 2nd"/>
            <person name="Thrash A."/>
            <person name="Conover J.L."/>
            <person name="Sanders W.S."/>
            <person name="Peterson D.G."/>
            <person name="Frelichowski J.E."/>
            <person name="Scheffler J.A."/>
            <person name="Scheffler B.E."/>
            <person name="Wendel J.F."/>
        </authorList>
    </citation>
    <scope>NUCLEOTIDE SEQUENCE [LARGE SCALE GENOMIC DNA]</scope>
    <source>
        <strain evidence="3">8</strain>
        <tissue evidence="3">Leaf</tissue>
    </source>
</reference>
<evidence type="ECO:0000313" key="3">
    <source>
        <dbReference type="EMBL" id="MBA0776539.1"/>
    </source>
</evidence>
<feature type="non-terminal residue" evidence="3">
    <location>
        <position position="1"/>
    </location>
</feature>
<name>A0A7J9EU17_9ROSI</name>
<dbReference type="EMBL" id="JABEZW010000009">
    <property type="protein sequence ID" value="MBA0776539.1"/>
    <property type="molecule type" value="Genomic_DNA"/>
</dbReference>
<feature type="domain" description="Aminotransferase-like plant mobile" evidence="2">
    <location>
        <begin position="36"/>
        <end position="159"/>
    </location>
</feature>
<evidence type="ECO:0000259" key="2">
    <source>
        <dbReference type="Pfam" id="PF10536"/>
    </source>
</evidence>
<dbReference type="GO" id="GO:0010073">
    <property type="term" value="P:meristem maintenance"/>
    <property type="evidence" value="ECO:0007669"/>
    <property type="project" value="InterPro"/>
</dbReference>
<dbReference type="AlphaFoldDB" id="A0A7J9EU17"/>
<feature type="region of interest" description="Disordered" evidence="1">
    <location>
        <begin position="215"/>
        <end position="240"/>
    </location>
</feature>
<dbReference type="InterPro" id="IPR044824">
    <property type="entry name" value="MAIN-like"/>
</dbReference>
<dbReference type="PANTHER" id="PTHR46033:SF8">
    <property type="entry name" value="PROTEIN MAINTENANCE OF MERISTEMS-LIKE"/>
    <property type="match status" value="1"/>
</dbReference>
<accession>A0A7J9EU17</accession>
<protein>
    <recommendedName>
        <fullName evidence="2">Aminotransferase-like plant mobile domain-containing protein</fullName>
    </recommendedName>
</protein>